<dbReference type="PROSITE" id="PS50112">
    <property type="entry name" value="PAS"/>
    <property type="match status" value="1"/>
</dbReference>
<dbReference type="SMART" id="SM00267">
    <property type="entry name" value="GGDEF"/>
    <property type="match status" value="1"/>
</dbReference>
<sequence>MSELQELLADNLVFNHIPFPIIIMNENGQTVWCSRHAERVFQIDSESITGQKCSYMNPEKAALYKCSWEKIVNSKDPVRLEDVEVELGDGTLAYTTVVTKVFRSEKEKFILTIFEMDEAQMADSPARELESLRSGLDDSFMMLYFDEEFLITYANPLFLKLSRWTPKRILGKPIWQMFVDSEETHQIIEDMMATLKNGVVWNGEAKKVKKDGEFYWVDLTAIPMELAGVETYYIFLEKDITEAKETQHHLEEIAFIDSVTGLENRHRLEQVVNEYIEERKHFSFVFFDIDHFYTLRDVSNIDTEKELLIEFTKRLRMYFSDSLITRTGLHEFALVTPLSQWFIEGFLSYLQQHPIYIQGTAIPLTVSGAVTRYPEDQQTFVHLMKASNATIKKIKERGGSAISALTADDHGRLNRKALIERRLIHALDKKNLEVLYQPQVNLKTGNIERVEALVRWQDTEAGIVTPDELIPIAEENGMIHEIGKFVIETVCRQLNDWNSRDISMNVSINSSIREFRDKDMARLFMEHLTINGCDANRLTVEITEKFALEAEAEHSIVRQMKQLHQKGISFSLDDFGTGYASFRYMLLLPISSLKIDKDIIQSITQQEKMQKLINGMIQFGKSLDLQVVAEGVETKEQFELLRAMDCDSIQGYITGRPMTAAELESWMKQTSINQ</sequence>
<dbReference type="PROSITE" id="PS50113">
    <property type="entry name" value="PAC"/>
    <property type="match status" value="1"/>
</dbReference>
<dbReference type="InterPro" id="IPR000160">
    <property type="entry name" value="GGDEF_dom"/>
</dbReference>
<dbReference type="SUPFAM" id="SSF141868">
    <property type="entry name" value="EAL domain-like"/>
    <property type="match status" value="1"/>
</dbReference>
<evidence type="ECO:0000259" key="2">
    <source>
        <dbReference type="PROSITE" id="PS50113"/>
    </source>
</evidence>
<dbReference type="PROSITE" id="PS50883">
    <property type="entry name" value="EAL"/>
    <property type="match status" value="1"/>
</dbReference>
<dbReference type="InterPro" id="IPR029787">
    <property type="entry name" value="Nucleotide_cyclase"/>
</dbReference>
<reference evidence="6" key="1">
    <citation type="journal article" date="2019" name="Int. J. Syst. Evol. Microbiol.">
        <title>The Global Catalogue of Microorganisms (GCM) 10K type strain sequencing project: providing services to taxonomists for standard genome sequencing and annotation.</title>
        <authorList>
            <consortium name="The Broad Institute Genomics Platform"/>
            <consortium name="The Broad Institute Genome Sequencing Center for Infectious Disease"/>
            <person name="Wu L."/>
            <person name="Ma J."/>
        </authorList>
    </citation>
    <scope>NUCLEOTIDE SEQUENCE [LARGE SCALE GENOMIC DNA]</scope>
    <source>
        <strain evidence="6">CCUG 56756</strain>
    </source>
</reference>
<dbReference type="InterPro" id="IPR013656">
    <property type="entry name" value="PAS_4"/>
</dbReference>
<dbReference type="Pfam" id="PF00563">
    <property type="entry name" value="EAL"/>
    <property type="match status" value="1"/>
</dbReference>
<feature type="domain" description="PAC" evidence="2">
    <location>
        <begin position="201"/>
        <end position="252"/>
    </location>
</feature>
<dbReference type="SUPFAM" id="SSF55073">
    <property type="entry name" value="Nucleotide cyclase"/>
    <property type="match status" value="1"/>
</dbReference>
<gene>
    <name evidence="5" type="ORF">ACFQ1X_00440</name>
</gene>
<dbReference type="PROSITE" id="PS50887">
    <property type="entry name" value="GGDEF"/>
    <property type="match status" value="1"/>
</dbReference>
<feature type="domain" description="GGDEF" evidence="4">
    <location>
        <begin position="280"/>
        <end position="407"/>
    </location>
</feature>
<dbReference type="Gene3D" id="3.20.20.450">
    <property type="entry name" value="EAL domain"/>
    <property type="match status" value="1"/>
</dbReference>
<dbReference type="EMBL" id="JBHTKI010000002">
    <property type="protein sequence ID" value="MFD1029905.1"/>
    <property type="molecule type" value="Genomic_DNA"/>
</dbReference>
<dbReference type="SUPFAM" id="SSF55785">
    <property type="entry name" value="PYP-like sensor domain (PAS domain)"/>
    <property type="match status" value="2"/>
</dbReference>
<dbReference type="RefSeq" id="WP_144840659.1">
    <property type="nucleotide sequence ID" value="NZ_JBHTKI010000002.1"/>
</dbReference>
<dbReference type="InterPro" id="IPR001633">
    <property type="entry name" value="EAL_dom"/>
</dbReference>
<dbReference type="Pfam" id="PF00990">
    <property type="entry name" value="GGDEF"/>
    <property type="match status" value="1"/>
</dbReference>
<dbReference type="Pfam" id="PF08448">
    <property type="entry name" value="PAS_4"/>
    <property type="match status" value="1"/>
</dbReference>
<dbReference type="SMART" id="SM00052">
    <property type="entry name" value="EAL"/>
    <property type="match status" value="1"/>
</dbReference>
<evidence type="ECO:0000259" key="3">
    <source>
        <dbReference type="PROSITE" id="PS50883"/>
    </source>
</evidence>
<dbReference type="CDD" id="cd01948">
    <property type="entry name" value="EAL"/>
    <property type="match status" value="1"/>
</dbReference>
<dbReference type="InterPro" id="IPR035919">
    <property type="entry name" value="EAL_sf"/>
</dbReference>
<dbReference type="PANTHER" id="PTHR44757">
    <property type="entry name" value="DIGUANYLATE CYCLASE DGCP"/>
    <property type="match status" value="1"/>
</dbReference>
<dbReference type="Pfam" id="PF13426">
    <property type="entry name" value="PAS_9"/>
    <property type="match status" value="1"/>
</dbReference>
<evidence type="ECO:0000259" key="1">
    <source>
        <dbReference type="PROSITE" id="PS50112"/>
    </source>
</evidence>
<feature type="domain" description="EAL" evidence="3">
    <location>
        <begin position="416"/>
        <end position="671"/>
    </location>
</feature>
<dbReference type="Proteomes" id="UP001597109">
    <property type="component" value="Unassembled WGS sequence"/>
</dbReference>
<accession>A0ABW3L6H6</accession>
<dbReference type="NCBIfam" id="TIGR00229">
    <property type="entry name" value="sensory_box"/>
    <property type="match status" value="1"/>
</dbReference>
<dbReference type="NCBIfam" id="TIGR00254">
    <property type="entry name" value="GGDEF"/>
    <property type="match status" value="1"/>
</dbReference>
<feature type="domain" description="PAS" evidence="1">
    <location>
        <begin position="142"/>
        <end position="198"/>
    </location>
</feature>
<dbReference type="InterPro" id="IPR043128">
    <property type="entry name" value="Rev_trsase/Diguanyl_cyclase"/>
</dbReference>
<dbReference type="PANTHER" id="PTHR44757:SF2">
    <property type="entry name" value="BIOFILM ARCHITECTURE MAINTENANCE PROTEIN MBAA"/>
    <property type="match status" value="1"/>
</dbReference>
<keyword evidence="6" id="KW-1185">Reference proteome</keyword>
<comment type="caution">
    <text evidence="5">The sequence shown here is derived from an EMBL/GenBank/DDBJ whole genome shotgun (WGS) entry which is preliminary data.</text>
</comment>
<dbReference type="InterPro" id="IPR000014">
    <property type="entry name" value="PAS"/>
</dbReference>
<organism evidence="5 6">
    <name type="scientific">Metaplanococcus flavidus</name>
    <dbReference type="NCBI Taxonomy" id="569883"/>
    <lineage>
        <taxon>Bacteria</taxon>
        <taxon>Bacillati</taxon>
        <taxon>Bacillota</taxon>
        <taxon>Bacilli</taxon>
        <taxon>Bacillales</taxon>
        <taxon>Caryophanaceae</taxon>
        <taxon>Metaplanococcus</taxon>
    </lineage>
</organism>
<name>A0ABW3L6H6_9BACL</name>
<evidence type="ECO:0000313" key="6">
    <source>
        <dbReference type="Proteomes" id="UP001597109"/>
    </source>
</evidence>
<protein>
    <submittedName>
        <fullName evidence="5">EAL domain-containing protein</fullName>
    </submittedName>
</protein>
<dbReference type="SMART" id="SM00091">
    <property type="entry name" value="PAS"/>
    <property type="match status" value="2"/>
</dbReference>
<dbReference type="Gene3D" id="3.30.450.20">
    <property type="entry name" value="PAS domain"/>
    <property type="match status" value="2"/>
</dbReference>
<dbReference type="Gene3D" id="3.30.70.270">
    <property type="match status" value="1"/>
</dbReference>
<dbReference type="CDD" id="cd00130">
    <property type="entry name" value="PAS"/>
    <property type="match status" value="1"/>
</dbReference>
<proteinExistence type="predicted"/>
<dbReference type="InterPro" id="IPR035965">
    <property type="entry name" value="PAS-like_dom_sf"/>
</dbReference>
<dbReference type="InterPro" id="IPR000700">
    <property type="entry name" value="PAS-assoc_C"/>
</dbReference>
<evidence type="ECO:0000313" key="5">
    <source>
        <dbReference type="EMBL" id="MFD1029905.1"/>
    </source>
</evidence>
<evidence type="ECO:0000259" key="4">
    <source>
        <dbReference type="PROSITE" id="PS50887"/>
    </source>
</evidence>
<dbReference type="InterPro" id="IPR052155">
    <property type="entry name" value="Biofilm_reg_signaling"/>
</dbReference>